<keyword evidence="2" id="KW-1185">Reference proteome</keyword>
<name>A0AAE1T249_9SOLA</name>
<proteinExistence type="predicted"/>
<dbReference type="Proteomes" id="UP001291623">
    <property type="component" value="Unassembled WGS sequence"/>
</dbReference>
<evidence type="ECO:0000313" key="2">
    <source>
        <dbReference type="Proteomes" id="UP001291623"/>
    </source>
</evidence>
<dbReference type="AlphaFoldDB" id="A0AAE1T249"/>
<accession>A0AAE1T249</accession>
<dbReference type="EMBL" id="JAVYJV010000001">
    <property type="protein sequence ID" value="KAK4380028.1"/>
    <property type="molecule type" value="Genomic_DNA"/>
</dbReference>
<organism evidence="1 2">
    <name type="scientific">Anisodus tanguticus</name>
    <dbReference type="NCBI Taxonomy" id="243964"/>
    <lineage>
        <taxon>Eukaryota</taxon>
        <taxon>Viridiplantae</taxon>
        <taxon>Streptophyta</taxon>
        <taxon>Embryophyta</taxon>
        <taxon>Tracheophyta</taxon>
        <taxon>Spermatophyta</taxon>
        <taxon>Magnoliopsida</taxon>
        <taxon>eudicotyledons</taxon>
        <taxon>Gunneridae</taxon>
        <taxon>Pentapetalae</taxon>
        <taxon>asterids</taxon>
        <taxon>lamiids</taxon>
        <taxon>Solanales</taxon>
        <taxon>Solanaceae</taxon>
        <taxon>Solanoideae</taxon>
        <taxon>Hyoscyameae</taxon>
        <taxon>Anisodus</taxon>
    </lineage>
</organism>
<evidence type="ECO:0000313" key="1">
    <source>
        <dbReference type="EMBL" id="KAK4380028.1"/>
    </source>
</evidence>
<protein>
    <submittedName>
        <fullName evidence="1">Uncharacterized protein</fullName>
    </submittedName>
</protein>
<sequence>MDMDSVVLGQPLPYDEVSSSELGKLKLKDQINLAPKAYTYTTEGSGDSVLNFKGSTKRHATREWFESQYVNPSKKCNVNVDNNFAIQNKTTSYKLGINPEAKRDLIYDDKGIFTLYDMATNRMKKSETVHLLLELVDNEEAIIYKSDCLFFYLSSEERMLETLNRASIKCLNESKALA</sequence>
<reference evidence="1" key="1">
    <citation type="submission" date="2023-12" db="EMBL/GenBank/DDBJ databases">
        <title>Genome assembly of Anisodus tanguticus.</title>
        <authorList>
            <person name="Wang Y.-J."/>
        </authorList>
    </citation>
    <scope>NUCLEOTIDE SEQUENCE</scope>
    <source>
        <strain evidence="1">KB-2021</strain>
        <tissue evidence="1">Leaf</tissue>
    </source>
</reference>
<comment type="caution">
    <text evidence="1">The sequence shown here is derived from an EMBL/GenBank/DDBJ whole genome shotgun (WGS) entry which is preliminary data.</text>
</comment>
<gene>
    <name evidence="1" type="ORF">RND71_001890</name>
</gene>